<name>A0AAJ1WQU0_9BACL</name>
<dbReference type="RefSeq" id="WP_307253188.1">
    <property type="nucleotide sequence ID" value="NZ_JAUSUV010000008.1"/>
</dbReference>
<sequence>MKVEIYTESPERAIWGELAYFENEWIARDYLKDKYSQLPIEHPDRLSFRNVTPFQIYIRQARHIFQSAHEITNWMKPTHLYYGMMSLLKAVILTVDPYYPQNSHVLKHGISTKKKKKELFRFFSDDIRVQKEGLFPHYQALFSSHYRTDYSPIQLTQMIPDIQDTVYKVTQWNHFLPVEVKDDQENAVVTLPDTLLEHYKYSRERFVEWLNSKSQDGLFRLVDGEREKNHFQVTWSGKQDQVIRHPYLYQNKKGDYFVWIRNNHLVEPVPELEAEYLLLFSLSMLSRYESPLWAEVMDATTSMEGILIQELLRIVQRKFPNLILNKLHCKEYIYLIR</sequence>
<dbReference type="AlphaFoldDB" id="A0AAJ1WQU0"/>
<gene>
    <name evidence="1" type="ORF">J2Z48_002066</name>
</gene>
<dbReference type="EMBL" id="JAUSUV010000008">
    <property type="protein sequence ID" value="MDQ0417882.1"/>
    <property type="molecule type" value="Genomic_DNA"/>
</dbReference>
<protein>
    <recommendedName>
        <fullName evidence="3">YaaC-like Protein</fullName>
    </recommendedName>
</protein>
<evidence type="ECO:0000313" key="1">
    <source>
        <dbReference type="EMBL" id="MDQ0417882.1"/>
    </source>
</evidence>
<evidence type="ECO:0008006" key="3">
    <source>
        <dbReference type="Google" id="ProtNLM"/>
    </source>
</evidence>
<accession>A0AAJ1WQU0</accession>
<dbReference type="Pfam" id="PF14175">
    <property type="entry name" value="YaaC"/>
    <property type="match status" value="1"/>
</dbReference>
<comment type="caution">
    <text evidence="1">The sequence shown here is derived from an EMBL/GenBank/DDBJ whole genome shotgun (WGS) entry which is preliminary data.</text>
</comment>
<reference evidence="1 2" key="1">
    <citation type="submission" date="2023-07" db="EMBL/GenBank/DDBJ databases">
        <title>Genomic Encyclopedia of Type Strains, Phase IV (KMG-IV): sequencing the most valuable type-strain genomes for metagenomic binning, comparative biology and taxonomic classification.</title>
        <authorList>
            <person name="Goeker M."/>
        </authorList>
    </citation>
    <scope>NUCLEOTIDE SEQUENCE [LARGE SCALE GENOMIC DNA]</scope>
    <source>
        <strain evidence="1 2">DSM 46876</strain>
    </source>
</reference>
<keyword evidence="2" id="KW-1185">Reference proteome</keyword>
<evidence type="ECO:0000313" key="2">
    <source>
        <dbReference type="Proteomes" id="UP001238450"/>
    </source>
</evidence>
<organism evidence="1 2">
    <name type="scientific">Croceifilum oryzae</name>
    <dbReference type="NCBI Taxonomy" id="1553429"/>
    <lineage>
        <taxon>Bacteria</taxon>
        <taxon>Bacillati</taxon>
        <taxon>Bacillota</taxon>
        <taxon>Bacilli</taxon>
        <taxon>Bacillales</taxon>
        <taxon>Thermoactinomycetaceae</taxon>
        <taxon>Croceifilum</taxon>
    </lineage>
</organism>
<proteinExistence type="predicted"/>
<dbReference type="InterPro" id="IPR026988">
    <property type="entry name" value="YaaC-like"/>
</dbReference>
<dbReference type="Proteomes" id="UP001238450">
    <property type="component" value="Unassembled WGS sequence"/>
</dbReference>